<evidence type="ECO:0000256" key="6">
    <source>
        <dbReference type="ARBA" id="ARBA00023136"/>
    </source>
</evidence>
<dbReference type="EMBL" id="ADNV01000365">
    <property type="protein sequence ID" value="EFG74439.1"/>
    <property type="molecule type" value="Genomic_DNA"/>
</dbReference>
<feature type="transmembrane region" description="Helical" evidence="9">
    <location>
        <begin position="238"/>
        <end position="256"/>
    </location>
</feature>
<evidence type="ECO:0000256" key="2">
    <source>
        <dbReference type="ARBA" id="ARBA00022475"/>
    </source>
</evidence>
<name>D5PHI8_9MYCO</name>
<dbReference type="Pfam" id="PF01757">
    <property type="entry name" value="Acyl_transf_3"/>
    <property type="match status" value="1"/>
</dbReference>
<evidence type="ECO:0000313" key="12">
    <source>
        <dbReference type="EMBL" id="EFG74439.1"/>
    </source>
</evidence>
<comment type="subcellular location">
    <subcellularLocation>
        <location evidence="1">Cell membrane</location>
        <topology evidence="1">Multi-pass membrane protein</topology>
    </subcellularLocation>
</comment>
<dbReference type="PANTHER" id="PTHR23028">
    <property type="entry name" value="ACETYLTRANSFERASE"/>
    <property type="match status" value="1"/>
</dbReference>
<evidence type="ECO:0000256" key="1">
    <source>
        <dbReference type="ARBA" id="ARBA00004651"/>
    </source>
</evidence>
<protein>
    <submittedName>
        <fullName evidence="12">Acyltransferase</fullName>
    </submittedName>
</protein>
<proteinExistence type="predicted"/>
<dbReference type="InterPro" id="IPR043968">
    <property type="entry name" value="SGNH"/>
</dbReference>
<evidence type="ECO:0000256" key="9">
    <source>
        <dbReference type="SAM" id="Phobius"/>
    </source>
</evidence>
<feature type="transmembrane region" description="Helical" evidence="9">
    <location>
        <begin position="321"/>
        <end position="351"/>
    </location>
</feature>
<dbReference type="Gene3D" id="3.40.50.1110">
    <property type="entry name" value="SGNH hydrolase"/>
    <property type="match status" value="1"/>
</dbReference>
<dbReference type="AlphaFoldDB" id="D5PHI8"/>
<keyword evidence="6 9" id="KW-0472">Membrane</keyword>
<keyword evidence="13" id="KW-1185">Reference proteome</keyword>
<evidence type="ECO:0000256" key="7">
    <source>
        <dbReference type="ARBA" id="ARBA00023315"/>
    </source>
</evidence>
<feature type="compositionally biased region" description="Basic and acidic residues" evidence="8">
    <location>
        <begin position="24"/>
        <end position="33"/>
    </location>
</feature>
<dbReference type="GO" id="GO:0016747">
    <property type="term" value="F:acyltransferase activity, transferring groups other than amino-acyl groups"/>
    <property type="evidence" value="ECO:0007669"/>
    <property type="project" value="InterPro"/>
</dbReference>
<keyword evidence="7 12" id="KW-0012">Acyltransferase</keyword>
<feature type="compositionally biased region" description="Low complexity" evidence="8">
    <location>
        <begin position="1"/>
        <end position="15"/>
    </location>
</feature>
<feature type="transmembrane region" description="Helical" evidence="9">
    <location>
        <begin position="90"/>
        <end position="109"/>
    </location>
</feature>
<dbReference type="SUPFAM" id="SSF52266">
    <property type="entry name" value="SGNH hydrolase"/>
    <property type="match status" value="1"/>
</dbReference>
<sequence>MKHRSTMGSRRGTSRLPEPLTSSGERRIRENPRSRSSPLTVPDSKTNPSGPTTGPQHTGFRPDIEGLRGVAVLAVVLYHCSSPGVGGGFVGVDVFFVISGFLITGLLWREATTAGTVRLSRFYGARARRLLPASALVGVVTAIASAMLLSPLEVKPVLLDGIASALYVGNYRFAREGVDYFHISKNTISPFQHYWSLGVEEQFYLVWPALIIATAWLVRRARRRPSAARVMPSARAYLLVLALVGAVSFAFSLVATSEAPPVAFFSLHTRAWELAVGGIVTLTTTWWQRLPVFAAAMIGWGGLVLILLACNQVDATTPYPGIAALLPVMGTALVIGAGCAPTSFGCGRVLASRTMRAVGRVSYSWYLWHWPVLLLATPLLGRPMGPLDGLAAVVVSLGLAVLTLHLIENPFRYSASLRRSAGRSLALGGGATALAVCVSVALLVIVPNPVGHGPSAPALRVTAGPPPTGSNVELYDAAIQNVFAQVQAAVAASVDMKAVPSNLDPPLADAARERVPPGLASCLRNLIEVDQPECATGDTASDTTVALVGDSNAFSWSWAFQQVAEQRHWRLEVLTKGACPMLDLPLKVFVQRNYTECEHWRSQIVARLRNEHPRLIVVSMLRHDGGSGFPPYGPAWLDSLTRLVGQLRGTGADALVLGPTPDLQSMVPDCLSLHLDDATVCSAARSTAVNESGMAAESAATRAAGGRYANITELFCTATRCPPIVGNSLVYGDEFHLTPEYARVLAPAMGVLAGRALTTS</sequence>
<dbReference type="PANTHER" id="PTHR23028:SF53">
    <property type="entry name" value="ACYL_TRANSF_3 DOMAIN-CONTAINING PROTEIN"/>
    <property type="match status" value="1"/>
</dbReference>
<accession>D5PHI8</accession>
<feature type="domain" description="SGNH" evidence="11">
    <location>
        <begin position="530"/>
        <end position="749"/>
    </location>
</feature>
<dbReference type="eggNOG" id="COG1835">
    <property type="taxonomic scope" value="Bacteria"/>
</dbReference>
<organism evidence="12 13">
    <name type="scientific">Mycobacterium parascrofulaceum ATCC BAA-614</name>
    <dbReference type="NCBI Taxonomy" id="525368"/>
    <lineage>
        <taxon>Bacteria</taxon>
        <taxon>Bacillati</taxon>
        <taxon>Actinomycetota</taxon>
        <taxon>Actinomycetes</taxon>
        <taxon>Mycobacteriales</taxon>
        <taxon>Mycobacteriaceae</taxon>
        <taxon>Mycobacterium</taxon>
        <taxon>Mycobacterium simiae complex</taxon>
    </lineage>
</organism>
<dbReference type="Proteomes" id="UP000003653">
    <property type="component" value="Unassembled WGS sequence"/>
</dbReference>
<gene>
    <name evidence="12" type="ORF">HMPREF0591_5632</name>
</gene>
<feature type="region of interest" description="Disordered" evidence="8">
    <location>
        <begin position="1"/>
        <end position="61"/>
    </location>
</feature>
<dbReference type="InterPro" id="IPR002656">
    <property type="entry name" value="Acyl_transf_3_dom"/>
</dbReference>
<reference evidence="12 13" key="1">
    <citation type="submission" date="2010-04" db="EMBL/GenBank/DDBJ databases">
        <authorList>
            <person name="Muzny D."/>
            <person name="Qin X."/>
            <person name="Deng J."/>
            <person name="Jiang H."/>
            <person name="Liu Y."/>
            <person name="Qu J."/>
            <person name="Song X.-Z."/>
            <person name="Zhang L."/>
            <person name="Thornton R."/>
            <person name="Coyle M."/>
            <person name="Francisco L."/>
            <person name="Jackson L."/>
            <person name="Javaid M."/>
            <person name="Korchina V."/>
            <person name="Kovar C."/>
            <person name="Mata R."/>
            <person name="Mathew T."/>
            <person name="Ngo R."/>
            <person name="Nguyen L."/>
            <person name="Nguyen N."/>
            <person name="Okwuonu G."/>
            <person name="Ongeri F."/>
            <person name="Pham C."/>
            <person name="Simmons D."/>
            <person name="Wilczek-Boney K."/>
            <person name="Hale W."/>
            <person name="Jakkamsetti A."/>
            <person name="Pham P."/>
            <person name="Ruth R."/>
            <person name="San Lucas F."/>
            <person name="Warren J."/>
            <person name="Zhang J."/>
            <person name="Zhao Z."/>
            <person name="Zhou C."/>
            <person name="Zhu D."/>
            <person name="Lee S."/>
            <person name="Bess C."/>
            <person name="Blankenburg K."/>
            <person name="Forbes L."/>
            <person name="Fu Q."/>
            <person name="Gubbala S."/>
            <person name="Hirani K."/>
            <person name="Jayaseelan J.C."/>
            <person name="Lara F."/>
            <person name="Munidasa M."/>
            <person name="Palculict T."/>
            <person name="Patil S."/>
            <person name="Pu L.-L."/>
            <person name="Saada N."/>
            <person name="Tang L."/>
            <person name="Weissenberger G."/>
            <person name="Zhu Y."/>
            <person name="Hemphill L."/>
            <person name="Shang Y."/>
            <person name="Youmans B."/>
            <person name="Ayvaz T."/>
            <person name="Ross M."/>
            <person name="Santibanez J."/>
            <person name="Aqrawi P."/>
            <person name="Gross S."/>
            <person name="Joshi V."/>
            <person name="Fowler G."/>
            <person name="Nazareth L."/>
            <person name="Reid J."/>
            <person name="Worley K."/>
            <person name="Petrosino J."/>
            <person name="Highlander S."/>
            <person name="Gibbs R."/>
        </authorList>
    </citation>
    <scope>NUCLEOTIDE SEQUENCE [LARGE SCALE GENOMIC DNA]</scope>
    <source>
        <strain evidence="12 13">ATCC BAA-614</strain>
    </source>
</reference>
<feature type="transmembrane region" description="Helical" evidence="9">
    <location>
        <begin position="202"/>
        <end position="218"/>
    </location>
</feature>
<dbReference type="Pfam" id="PF19040">
    <property type="entry name" value="SGNH"/>
    <property type="match status" value="1"/>
</dbReference>
<comment type="caution">
    <text evidence="12">The sequence shown here is derived from an EMBL/GenBank/DDBJ whole genome shotgun (WGS) entry which is preliminary data.</text>
</comment>
<dbReference type="GO" id="GO:0005886">
    <property type="term" value="C:plasma membrane"/>
    <property type="evidence" value="ECO:0007669"/>
    <property type="project" value="UniProtKB-SubCell"/>
</dbReference>
<evidence type="ECO:0000256" key="4">
    <source>
        <dbReference type="ARBA" id="ARBA00022692"/>
    </source>
</evidence>
<feature type="transmembrane region" description="Helical" evidence="9">
    <location>
        <begin position="290"/>
        <end position="309"/>
    </location>
</feature>
<evidence type="ECO:0000256" key="5">
    <source>
        <dbReference type="ARBA" id="ARBA00022989"/>
    </source>
</evidence>
<dbReference type="RefSeq" id="WP_007171800.1">
    <property type="nucleotide sequence ID" value="NZ_GG770560.1"/>
</dbReference>
<feature type="domain" description="Acyltransferase 3" evidence="10">
    <location>
        <begin position="63"/>
        <end position="403"/>
    </location>
</feature>
<evidence type="ECO:0000259" key="10">
    <source>
        <dbReference type="Pfam" id="PF01757"/>
    </source>
</evidence>
<evidence type="ECO:0000256" key="3">
    <source>
        <dbReference type="ARBA" id="ARBA00022679"/>
    </source>
</evidence>
<dbReference type="HOGENOM" id="CLU_005679_10_1_11"/>
<keyword evidence="3 12" id="KW-0808">Transferase</keyword>
<keyword evidence="2" id="KW-1003">Cell membrane</keyword>
<keyword evidence="4 9" id="KW-0812">Transmembrane</keyword>
<dbReference type="GO" id="GO:0009103">
    <property type="term" value="P:lipopolysaccharide biosynthetic process"/>
    <property type="evidence" value="ECO:0007669"/>
    <property type="project" value="TreeGrafter"/>
</dbReference>
<feature type="transmembrane region" description="Helical" evidence="9">
    <location>
        <begin position="130"/>
        <end position="149"/>
    </location>
</feature>
<feature type="transmembrane region" description="Helical" evidence="9">
    <location>
        <begin position="387"/>
        <end position="404"/>
    </location>
</feature>
<keyword evidence="5 9" id="KW-1133">Transmembrane helix</keyword>
<dbReference type="InterPro" id="IPR050879">
    <property type="entry name" value="Acyltransferase_3"/>
</dbReference>
<evidence type="ECO:0000313" key="13">
    <source>
        <dbReference type="Proteomes" id="UP000003653"/>
    </source>
</evidence>
<feature type="transmembrane region" description="Helical" evidence="9">
    <location>
        <begin position="425"/>
        <end position="446"/>
    </location>
</feature>
<dbReference type="InterPro" id="IPR036514">
    <property type="entry name" value="SGNH_hydro_sf"/>
</dbReference>
<evidence type="ECO:0000259" key="11">
    <source>
        <dbReference type="Pfam" id="PF19040"/>
    </source>
</evidence>
<feature type="compositionally biased region" description="Polar residues" evidence="8">
    <location>
        <begin position="34"/>
        <end position="56"/>
    </location>
</feature>
<evidence type="ECO:0000256" key="8">
    <source>
        <dbReference type="SAM" id="MobiDB-lite"/>
    </source>
</evidence>